<dbReference type="Proteomes" id="UP000319296">
    <property type="component" value="Unassembled WGS sequence"/>
</dbReference>
<comment type="similarity">
    <text evidence="1 2">Belongs to the phD/YefM antitoxin family.</text>
</comment>
<dbReference type="EMBL" id="SGBB01000006">
    <property type="protein sequence ID" value="RZD18683.1"/>
    <property type="molecule type" value="Genomic_DNA"/>
</dbReference>
<dbReference type="Gene3D" id="3.40.1620.10">
    <property type="entry name" value="YefM-like domain"/>
    <property type="match status" value="1"/>
</dbReference>
<reference evidence="3 4" key="1">
    <citation type="journal article" date="2019" name="ISME J.">
        <title>Insights into ecological role of a new deltaproteobacterial order Candidatus Acidulodesulfobacterales by metagenomics and metatranscriptomics.</title>
        <authorList>
            <person name="Tan S."/>
            <person name="Liu J."/>
            <person name="Fang Y."/>
            <person name="Hedlund B.P."/>
            <person name="Lian Z.H."/>
            <person name="Huang L.Y."/>
            <person name="Li J.T."/>
            <person name="Huang L.N."/>
            <person name="Li W.J."/>
            <person name="Jiang H.C."/>
            <person name="Dong H.L."/>
            <person name="Shu W.S."/>
        </authorList>
    </citation>
    <scope>NUCLEOTIDE SEQUENCE [LARGE SCALE GENOMIC DNA]</scope>
    <source>
        <strain evidence="3">AP1</strain>
    </source>
</reference>
<comment type="function">
    <text evidence="2">Antitoxin component of a type II toxin-antitoxin (TA) system.</text>
</comment>
<evidence type="ECO:0000256" key="2">
    <source>
        <dbReference type="RuleBase" id="RU362080"/>
    </source>
</evidence>
<dbReference type="AlphaFoldDB" id="A0A519BN35"/>
<protein>
    <recommendedName>
        <fullName evidence="2">Antitoxin</fullName>
    </recommendedName>
</protein>
<evidence type="ECO:0000313" key="3">
    <source>
        <dbReference type="EMBL" id="RZD18683.1"/>
    </source>
</evidence>
<proteinExistence type="inferred from homology"/>
<dbReference type="NCBIfam" id="TIGR01552">
    <property type="entry name" value="phd_fam"/>
    <property type="match status" value="1"/>
</dbReference>
<dbReference type="SUPFAM" id="SSF143120">
    <property type="entry name" value="YefM-like"/>
    <property type="match status" value="1"/>
</dbReference>
<comment type="caution">
    <text evidence="3">The sequence shown here is derived from an EMBL/GenBank/DDBJ whole genome shotgun (WGS) entry which is preliminary data.</text>
</comment>
<organism evidence="3 4">
    <name type="scientific">Candidatus Acididesulfobacter diazotrophicus</name>
    <dbReference type="NCBI Taxonomy" id="2597226"/>
    <lineage>
        <taxon>Bacteria</taxon>
        <taxon>Deltaproteobacteria</taxon>
        <taxon>Candidatus Acidulodesulfobacterales</taxon>
        <taxon>Candidatus Acididesulfobacter</taxon>
    </lineage>
</organism>
<sequence length="82" mass="9422">MIISANDIKTKGLSNIEKIIEDGNEVFISKRGKTKFVLLSLKEYERLKEADIFKAIIDAETDYKNGKFIIESSEEHFKRLGI</sequence>
<dbReference type="Pfam" id="PF02604">
    <property type="entry name" value="PhdYeFM_antitox"/>
    <property type="match status" value="1"/>
</dbReference>
<dbReference type="InterPro" id="IPR036165">
    <property type="entry name" value="YefM-like_sf"/>
</dbReference>
<evidence type="ECO:0000256" key="1">
    <source>
        <dbReference type="ARBA" id="ARBA00009981"/>
    </source>
</evidence>
<accession>A0A519BN35</accession>
<gene>
    <name evidence="3" type="ORF">EVG15_04710</name>
</gene>
<name>A0A519BN35_9DELT</name>
<dbReference type="InterPro" id="IPR006442">
    <property type="entry name" value="Antitoxin_Phd/YefM"/>
</dbReference>
<evidence type="ECO:0000313" key="4">
    <source>
        <dbReference type="Proteomes" id="UP000319296"/>
    </source>
</evidence>